<dbReference type="Proteomes" id="UP000811246">
    <property type="component" value="Chromosome 15"/>
</dbReference>
<feature type="transmembrane region" description="Helical" evidence="2">
    <location>
        <begin position="6"/>
        <end position="26"/>
    </location>
</feature>
<dbReference type="AlphaFoldDB" id="A0A922D761"/>
<gene>
    <name evidence="3" type="ORF">I3842_15G121200</name>
</gene>
<evidence type="ECO:0000256" key="2">
    <source>
        <dbReference type="SAM" id="Phobius"/>
    </source>
</evidence>
<keyword evidence="2" id="KW-1133">Transmembrane helix</keyword>
<keyword evidence="2" id="KW-0812">Transmembrane</keyword>
<accession>A0A922D761</accession>
<name>A0A922D761_CARIL</name>
<evidence type="ECO:0000313" key="4">
    <source>
        <dbReference type="Proteomes" id="UP000811246"/>
    </source>
</evidence>
<evidence type="ECO:0000256" key="1">
    <source>
        <dbReference type="SAM" id="MobiDB-lite"/>
    </source>
</evidence>
<keyword evidence="2" id="KW-0472">Membrane</keyword>
<reference evidence="3" key="1">
    <citation type="submission" date="2021-01" db="EMBL/GenBank/DDBJ databases">
        <authorList>
            <person name="Lovell J.T."/>
            <person name="Bentley N."/>
            <person name="Bhattarai G."/>
            <person name="Jenkins J.W."/>
            <person name="Sreedasyam A."/>
            <person name="Alarcon Y."/>
            <person name="Bock C."/>
            <person name="Boston L."/>
            <person name="Carlson J."/>
            <person name="Cervantes K."/>
            <person name="Clermont K."/>
            <person name="Krom N."/>
            <person name="Kubenka K."/>
            <person name="Mamidi S."/>
            <person name="Mattison C."/>
            <person name="Monteros M."/>
            <person name="Pisani C."/>
            <person name="Plott C."/>
            <person name="Rajasekar S."/>
            <person name="Rhein H.S."/>
            <person name="Rohla C."/>
            <person name="Song M."/>
            <person name="Hilaire R.S."/>
            <person name="Shu S."/>
            <person name="Wells L."/>
            <person name="Wang X."/>
            <person name="Webber J."/>
            <person name="Heerema R.J."/>
            <person name="Klein P."/>
            <person name="Conner P."/>
            <person name="Grauke L."/>
            <person name="Grimwood J."/>
            <person name="Schmutz J."/>
            <person name="Randall J.J."/>
        </authorList>
    </citation>
    <scope>NUCLEOTIDE SEQUENCE</scope>
    <source>
        <tissue evidence="3">Leaf</tissue>
    </source>
</reference>
<sequence length="72" mass="7616">MGLNSFFHFITIFILIAAAILAMHPYQISADMNARKLGRAKPSPPSAPAANKGRVPNPPPSFSTHAGKSGKT</sequence>
<protein>
    <submittedName>
        <fullName evidence="3">Uncharacterized protein</fullName>
    </submittedName>
</protein>
<proteinExistence type="predicted"/>
<evidence type="ECO:0000313" key="3">
    <source>
        <dbReference type="EMBL" id="KAG6675776.1"/>
    </source>
</evidence>
<comment type="caution">
    <text evidence="3">The sequence shown here is derived from an EMBL/GenBank/DDBJ whole genome shotgun (WGS) entry which is preliminary data.</text>
</comment>
<organism evidence="3 4">
    <name type="scientific">Carya illinoinensis</name>
    <name type="common">Pecan</name>
    <dbReference type="NCBI Taxonomy" id="32201"/>
    <lineage>
        <taxon>Eukaryota</taxon>
        <taxon>Viridiplantae</taxon>
        <taxon>Streptophyta</taxon>
        <taxon>Embryophyta</taxon>
        <taxon>Tracheophyta</taxon>
        <taxon>Spermatophyta</taxon>
        <taxon>Magnoliopsida</taxon>
        <taxon>eudicotyledons</taxon>
        <taxon>Gunneridae</taxon>
        <taxon>Pentapetalae</taxon>
        <taxon>rosids</taxon>
        <taxon>fabids</taxon>
        <taxon>Fagales</taxon>
        <taxon>Juglandaceae</taxon>
        <taxon>Carya</taxon>
    </lineage>
</organism>
<feature type="compositionally biased region" description="Polar residues" evidence="1">
    <location>
        <begin position="62"/>
        <end position="72"/>
    </location>
</feature>
<dbReference type="EMBL" id="CM031839">
    <property type="protein sequence ID" value="KAG6675776.1"/>
    <property type="molecule type" value="Genomic_DNA"/>
</dbReference>
<feature type="region of interest" description="Disordered" evidence="1">
    <location>
        <begin position="37"/>
        <end position="72"/>
    </location>
</feature>